<dbReference type="InterPro" id="IPR036866">
    <property type="entry name" value="RibonucZ/Hydroxyglut_hydro"/>
</dbReference>
<dbReference type="PANTHER" id="PTHR47178">
    <property type="entry name" value="MONOOXYGENASE, FAD-BINDING"/>
    <property type="match status" value="1"/>
</dbReference>
<dbReference type="Pfam" id="PF01494">
    <property type="entry name" value="FAD_binding_3"/>
    <property type="match status" value="1"/>
</dbReference>
<evidence type="ECO:0000313" key="7">
    <source>
        <dbReference type="EMBL" id="VTT83108.1"/>
    </source>
</evidence>
<evidence type="ECO:0000256" key="4">
    <source>
        <dbReference type="ARBA" id="ARBA00023002"/>
    </source>
</evidence>
<dbReference type="InterPro" id="IPR001279">
    <property type="entry name" value="Metallo-B-lactamas"/>
</dbReference>
<evidence type="ECO:0000256" key="3">
    <source>
        <dbReference type="ARBA" id="ARBA00022827"/>
    </source>
</evidence>
<comment type="cofactor">
    <cofactor evidence="1">
        <name>FAD</name>
        <dbReference type="ChEBI" id="CHEBI:57692"/>
    </cofactor>
</comment>
<dbReference type="AlphaFoldDB" id="A0A9Q9RZZ1"/>
<dbReference type="Pfam" id="PF00753">
    <property type="entry name" value="Lactamase_B"/>
    <property type="match status" value="1"/>
</dbReference>
<evidence type="ECO:0000256" key="2">
    <source>
        <dbReference type="ARBA" id="ARBA00022630"/>
    </source>
</evidence>
<dbReference type="Gene3D" id="3.60.15.10">
    <property type="entry name" value="Ribonuclease Z/Hydroxyacylglutathione hydrolase-like"/>
    <property type="match status" value="1"/>
</dbReference>
<dbReference type="EMBL" id="CABFJX010000418">
    <property type="protein sequence ID" value="VTT83108.1"/>
    <property type="molecule type" value="Genomic_DNA"/>
</dbReference>
<evidence type="ECO:0000256" key="5">
    <source>
        <dbReference type="ARBA" id="ARBA00023033"/>
    </source>
</evidence>
<dbReference type="InterPro" id="IPR036188">
    <property type="entry name" value="FAD/NAD-bd_sf"/>
</dbReference>
<dbReference type="SUPFAM" id="SSF56281">
    <property type="entry name" value="Metallo-hydrolase/oxidoreductase"/>
    <property type="match status" value="1"/>
</dbReference>
<name>A0A9Q9RZZ1_FUSFU</name>
<dbReference type="GO" id="GO:0071949">
    <property type="term" value="F:FAD binding"/>
    <property type="evidence" value="ECO:0007669"/>
    <property type="project" value="InterPro"/>
</dbReference>
<dbReference type="PANTHER" id="PTHR47178:SF5">
    <property type="entry name" value="FAD-BINDING DOMAIN-CONTAINING PROTEIN"/>
    <property type="match status" value="1"/>
</dbReference>
<dbReference type="GO" id="GO:0004497">
    <property type="term" value="F:monooxygenase activity"/>
    <property type="evidence" value="ECO:0007669"/>
    <property type="project" value="UniProtKB-KW"/>
</dbReference>
<keyword evidence="3" id="KW-0274">FAD</keyword>
<evidence type="ECO:0000259" key="6">
    <source>
        <dbReference type="SMART" id="SM00849"/>
    </source>
</evidence>
<keyword evidence="5" id="KW-0503">Monooxygenase</keyword>
<evidence type="ECO:0000313" key="8">
    <source>
        <dbReference type="Proteomes" id="UP000760494"/>
    </source>
</evidence>
<keyword evidence="2" id="KW-0285">Flavoprotein</keyword>
<dbReference type="Gene3D" id="3.50.50.60">
    <property type="entry name" value="FAD/NAD(P)-binding domain"/>
    <property type="match status" value="1"/>
</dbReference>
<protein>
    <recommendedName>
        <fullName evidence="6">Metallo-beta-lactamase domain-containing protein</fullName>
    </recommendedName>
</protein>
<accession>A0A9Q9RZZ1</accession>
<dbReference type="PRINTS" id="PR00420">
    <property type="entry name" value="RNGMNOXGNASE"/>
</dbReference>
<dbReference type="CDD" id="cd07739">
    <property type="entry name" value="metallo-hydrolase-like_MBL-fold"/>
    <property type="match status" value="1"/>
</dbReference>
<keyword evidence="4" id="KW-0560">Oxidoreductase</keyword>
<proteinExistence type="predicted"/>
<comment type="caution">
    <text evidence="7">The sequence shown here is derived from an EMBL/GenBank/DDBJ whole genome shotgun (WGS) entry which is preliminary data.</text>
</comment>
<dbReference type="Proteomes" id="UP000760494">
    <property type="component" value="Unassembled WGS sequence"/>
</dbReference>
<gene>
    <name evidence="7" type="ORF">C2S_2873</name>
</gene>
<organism evidence="7 8">
    <name type="scientific">Fusarium fujikuroi</name>
    <name type="common">Bakanae and foot rot disease fungus</name>
    <name type="synonym">Gibberella fujikuroi</name>
    <dbReference type="NCBI Taxonomy" id="5127"/>
    <lineage>
        <taxon>Eukaryota</taxon>
        <taxon>Fungi</taxon>
        <taxon>Dikarya</taxon>
        <taxon>Ascomycota</taxon>
        <taxon>Pezizomycotina</taxon>
        <taxon>Sordariomycetes</taxon>
        <taxon>Hypocreomycetidae</taxon>
        <taxon>Hypocreales</taxon>
        <taxon>Nectriaceae</taxon>
        <taxon>Fusarium</taxon>
        <taxon>Fusarium fujikuroi species complex</taxon>
    </lineage>
</organism>
<feature type="domain" description="Metallo-beta-lactamase" evidence="6">
    <location>
        <begin position="19"/>
        <end position="209"/>
    </location>
</feature>
<dbReference type="SMART" id="SM00849">
    <property type="entry name" value="Lactamase_B"/>
    <property type="match status" value="1"/>
</dbReference>
<evidence type="ECO:0000256" key="1">
    <source>
        <dbReference type="ARBA" id="ARBA00001974"/>
    </source>
</evidence>
<sequence>MATTQLRVVTRINHGIAQDMVSSLIVGSQAAVLVDVPLTIPQAKELVPWIRSNASVPLVAIFATHFHPDHYLAAHIILESFPEAELYATEKTVALINEIVEDKTAFWKSALGGENIANSPRMPKVFPSTFFLLPGNDIVHLLGPVNGDSPEQTMFWIPSIKTLIAGDVVYGSGMHMWLADLDDPLMTEAWLSSLRLIDSLGAERIIPGHALSDQDGFSGNKDTDHTRAYVRFFQKEIESKPRDTFTPDEITAMFDQAFPELAEMEEGSTSKLLLQINAQHFGKGGQRQKHDADLVSLQKSYTSAWDFTAHPMAPLKVIIIGGGLAGACLANGLINKSDGRIDVTVFERDEAGSERGGYQIRLGAHALIGFKACLNEEQYANLLPCFGKSGGVVSSAPCIFSPSDLKVLIDLSKAPVYEKSAPIARTRLRNFLQKPLQENGSIHFGKKYVRYEVLRGKIAGQSSIRVHFSDDTHHDCDVLISAEGSGSRINKQIGLNNIITQVTPGHGGYLGKCHLPWSVLQTLPRQLLEKGTIYTGNSKAMVFAVVYLPEALSSPKNASYSEHTDFLKPKNYDEDEASLFLGMAWTTGPDAAELPHVKDKKGLMKKKLTEAGFYPGFQKLVDAVEDDAIMTTPWRYANNDTPMDWRQQLLSKSESMSDPSIANSRVWLIGDSIHPMLPSRGMGANNAIHDTADALGPLLELAKLKNANGDVSDEQIGDQLAVYEKVMMPRAFKWVKKSSSQQLPDLDSLSGRAIIIGLRVMLFVVGGFVRCLRMLGWEPKDDAPELS</sequence>
<dbReference type="InterPro" id="IPR002938">
    <property type="entry name" value="FAD-bd"/>
</dbReference>
<dbReference type="SUPFAM" id="SSF51905">
    <property type="entry name" value="FAD/NAD(P)-binding domain"/>
    <property type="match status" value="1"/>
</dbReference>
<reference evidence="7" key="1">
    <citation type="submission" date="2019-05" db="EMBL/GenBank/DDBJ databases">
        <authorList>
            <person name="Piombo E."/>
        </authorList>
    </citation>
    <scope>NUCLEOTIDE SEQUENCE</scope>
    <source>
        <strain evidence="7">C2S</strain>
    </source>
</reference>